<dbReference type="NCBIfam" id="TIGR02094">
    <property type="entry name" value="more_P_ylases"/>
    <property type="match status" value="1"/>
</dbReference>
<dbReference type="InterPro" id="IPR024517">
    <property type="entry name" value="Glycogen_phosphorylase_DUF3417"/>
</dbReference>
<organism evidence="6 7">
    <name type="scientific">Leptospirillum ferriphilum YSK</name>
    <dbReference type="NCBI Taxonomy" id="1441628"/>
    <lineage>
        <taxon>Bacteria</taxon>
        <taxon>Pseudomonadati</taxon>
        <taxon>Nitrospirota</taxon>
        <taxon>Nitrospiria</taxon>
        <taxon>Nitrospirales</taxon>
        <taxon>Nitrospiraceae</taxon>
        <taxon>Leptospirillum</taxon>
    </lineage>
</organism>
<dbReference type="PANTHER" id="PTHR42655:SF1">
    <property type="entry name" value="GLYCOGEN PHOSPHORYLASE"/>
    <property type="match status" value="1"/>
</dbReference>
<sequence length="862" mass="97261">MPFFDDTPSGGEDTTSFCLPHADVEGFDRLFRLALDLRWSWNHAADTLWRKLDPVLWELTHNPWALLQTISREKVERVLSDPSVREELDRLSEARRLADLEPGWFQRASSGSSLEHVAYFSMEFMLSEALPIYSGGLGNVAGDQLKAASDLGVPVVGIGLLYQQGYFHQSIDSDGNQTALFPYNEPGQLPISPVRKPNGEWVRFTIELGREKLWLRVWKARVGKVFLLLLDTNDLANTSSQRGITSELYGGNTTLRLQQEVVLGIGGWRCLDALGIEASVCHLNEGHAAFAILERARIFMKSYGVNFEEALAATRAGNLFTTHTAVPAGFDRFSPDLVLRFLGPYSGDHLGLSPETFLAMGRWNPSDPGEPFNMAYLALRGSGRANGVSRLHGEVSREIFSPLFPRWPLEEVPVGHVTNGVHVPSWDSAEADTLWTRFCRKDRWLGTLETMGEEVDQIPDADLWEFRNTSRKSLIEFVRHRCARGGLPSGKISRGPEELQNLLDPYVLTIGFSRRFATYKRPNLLLLDPERLIRLLNDPNRPLQLLIAGKAHPQDGAGQALVREWITFTKRPDVRGKAIFLVDYDMLLAERLVQGVDLWVNTPRRPWEACGTSGMKVLVNGGLNLSELDGWWAEAFDPKSGWAIGDGQDHGDDPAHDRAEADQLFDRLEREILPLFYDRDARGIPVGWVERMRESMGTLTPRFSANRAVREYTTSHYLPAAKAFRFRSENQASVAREIVRKVRLWEKGWNTLSFGEYSVTVQEGLHLFTVRIHPGILPPDTLKVELFAAPEGTKPAEHHPMEWVPENPLPKDQSEQKNADGWRTCRVQIPLLRPVGDYTPRILPFFEGLSVPLEAGWIAWQR</sequence>
<dbReference type="Gene3D" id="3.40.50.2000">
    <property type="entry name" value="Glycogen Phosphorylase B"/>
    <property type="match status" value="3"/>
</dbReference>
<name>A0A059XZ97_9BACT</name>
<dbReference type="KEGG" id="lfp:Y981_06440"/>
<comment type="catalytic activity">
    <reaction evidence="1">
        <text>[(1-&gt;4)-alpha-D-glucosyl](n) + phosphate = [(1-&gt;4)-alpha-D-glucosyl](n-1) + alpha-D-glucose 1-phosphate</text>
        <dbReference type="Rhea" id="RHEA:41732"/>
        <dbReference type="Rhea" id="RHEA-COMP:9584"/>
        <dbReference type="Rhea" id="RHEA-COMP:9586"/>
        <dbReference type="ChEBI" id="CHEBI:15444"/>
        <dbReference type="ChEBI" id="CHEBI:43474"/>
        <dbReference type="ChEBI" id="CHEBI:58601"/>
        <dbReference type="EC" id="2.4.1.1"/>
    </reaction>
</comment>
<dbReference type="GO" id="GO:0008184">
    <property type="term" value="F:glycogen phosphorylase activity"/>
    <property type="evidence" value="ECO:0007669"/>
    <property type="project" value="InterPro"/>
</dbReference>
<evidence type="ECO:0000256" key="3">
    <source>
        <dbReference type="ARBA" id="ARBA00022533"/>
    </source>
</evidence>
<dbReference type="CDD" id="cd04299">
    <property type="entry name" value="GT35_Glycogen_Phosphorylase-like"/>
    <property type="match status" value="1"/>
</dbReference>
<dbReference type="InterPro" id="IPR011834">
    <property type="entry name" value="Agluc_phsphrylas"/>
</dbReference>
<protein>
    <submittedName>
        <fullName evidence="6">Alpha-glucan phosphorylase</fullName>
    </submittedName>
</protein>
<evidence type="ECO:0000256" key="4">
    <source>
        <dbReference type="PIRSR" id="PIRSR000460-1"/>
    </source>
</evidence>
<dbReference type="GO" id="GO:0005975">
    <property type="term" value="P:carbohydrate metabolic process"/>
    <property type="evidence" value="ECO:0007669"/>
    <property type="project" value="InterPro"/>
</dbReference>
<feature type="domain" description="DUF3417" evidence="5">
    <location>
        <begin position="27"/>
        <end position="130"/>
    </location>
</feature>
<accession>A0A059XZ97</accession>
<dbReference type="RefSeq" id="WP_038505292.1">
    <property type="nucleotide sequence ID" value="NZ_CP007243.1"/>
</dbReference>
<gene>
    <name evidence="6" type="ORF">Y981_06440</name>
</gene>
<keyword evidence="7" id="KW-1185">Reference proteome</keyword>
<evidence type="ECO:0000313" key="6">
    <source>
        <dbReference type="EMBL" id="AIA30542.1"/>
    </source>
</evidence>
<evidence type="ECO:0000313" key="7">
    <source>
        <dbReference type="Proteomes" id="UP000027059"/>
    </source>
</evidence>
<dbReference type="InterPro" id="IPR052182">
    <property type="entry name" value="Glycogen/Maltodextrin_Phosph"/>
</dbReference>
<comment type="similarity">
    <text evidence="2">Belongs to the glycogen phosphorylase family.</text>
</comment>
<dbReference type="EMBL" id="CP007243">
    <property type="protein sequence ID" value="AIA30542.1"/>
    <property type="molecule type" value="Genomic_DNA"/>
</dbReference>
<dbReference type="Pfam" id="PF11897">
    <property type="entry name" value="DUF3417"/>
    <property type="match status" value="1"/>
</dbReference>
<dbReference type="HOGENOM" id="CLU_015112_0_0_0"/>
<evidence type="ECO:0000256" key="1">
    <source>
        <dbReference type="ARBA" id="ARBA00001275"/>
    </source>
</evidence>
<dbReference type="Proteomes" id="UP000027059">
    <property type="component" value="Chromosome"/>
</dbReference>
<evidence type="ECO:0000259" key="5">
    <source>
        <dbReference type="Pfam" id="PF11897"/>
    </source>
</evidence>
<dbReference type="AlphaFoldDB" id="A0A059XZ97"/>
<keyword evidence="4" id="KW-0663">Pyridoxal phosphate</keyword>
<reference evidence="6 7" key="2">
    <citation type="journal article" date="2015" name="Biomed. Res. Int.">
        <title>Effects of Arsenite Resistance on the Growth and Functional Gene Expression of Leptospirillum ferriphilum and Acidithiobacillus thiooxidans in Pure Culture and Coculture.</title>
        <authorList>
            <person name="Jiang H."/>
            <person name="Liang Y."/>
            <person name="Yin H."/>
            <person name="Xiao Y."/>
            <person name="Guo X."/>
            <person name="Xu Y."/>
            <person name="Hu Q."/>
            <person name="Liu H."/>
            <person name="Liu X."/>
        </authorList>
    </citation>
    <scope>NUCLEOTIDE SEQUENCE [LARGE SCALE GENOMIC DNA]</scope>
    <source>
        <strain evidence="6 7">YSK</strain>
    </source>
</reference>
<dbReference type="SUPFAM" id="SSF53756">
    <property type="entry name" value="UDP-Glycosyltransferase/glycogen phosphorylase"/>
    <property type="match status" value="1"/>
</dbReference>
<proteinExistence type="inferred from homology"/>
<dbReference type="PIRSF" id="PIRSF000460">
    <property type="entry name" value="Pprylas_GlgP"/>
    <property type="match status" value="1"/>
</dbReference>
<evidence type="ECO:0000256" key="2">
    <source>
        <dbReference type="ARBA" id="ARBA00006047"/>
    </source>
</evidence>
<dbReference type="PANTHER" id="PTHR42655">
    <property type="entry name" value="GLYCOGEN PHOSPHORYLASE"/>
    <property type="match status" value="1"/>
</dbReference>
<keyword evidence="3" id="KW-0021">Allosteric enzyme</keyword>
<dbReference type="OrthoDB" id="9760804at2"/>
<feature type="modified residue" description="N6-(pyridoxal phosphate)lysine" evidence="4">
    <location>
        <position position="616"/>
    </location>
</feature>
<dbReference type="InterPro" id="IPR000811">
    <property type="entry name" value="Glyco_trans_35"/>
</dbReference>
<reference evidence="7" key="1">
    <citation type="submission" date="2014-02" db="EMBL/GenBank/DDBJ databases">
        <title>Complete genome sequence and comparative genomic analysis of the nitrogen-fixing bacterium Leptospirillum ferriphilum YSK.</title>
        <authorList>
            <person name="Guo X."/>
            <person name="Yin H."/>
            <person name="Liang Y."/>
            <person name="Hu Q."/>
            <person name="Ma L."/>
            <person name="Xiao Y."/>
            <person name="Zhang X."/>
            <person name="Qiu G."/>
            <person name="Liu X."/>
        </authorList>
    </citation>
    <scope>NUCLEOTIDE SEQUENCE [LARGE SCALE GENOMIC DNA]</scope>
    <source>
        <strain evidence="7">YSK</strain>
    </source>
</reference>
<dbReference type="GO" id="GO:0030170">
    <property type="term" value="F:pyridoxal phosphate binding"/>
    <property type="evidence" value="ECO:0007669"/>
    <property type="project" value="InterPro"/>
</dbReference>
<dbReference type="Pfam" id="PF00343">
    <property type="entry name" value="Phosphorylase"/>
    <property type="match status" value="1"/>
</dbReference>